<name>A0A4U0FGE3_9BACL</name>
<reference evidence="1 2" key="1">
    <citation type="submission" date="2019-04" db="EMBL/GenBank/DDBJ databases">
        <title>Cohnella sp. nov., isolated from soil.</title>
        <authorList>
            <person name="Kim W."/>
        </authorList>
    </citation>
    <scope>NUCLEOTIDE SEQUENCE [LARGE SCALE GENOMIC DNA]</scope>
    <source>
        <strain evidence="1 2">CAU 1483</strain>
    </source>
</reference>
<proteinExistence type="predicted"/>
<dbReference type="Proteomes" id="UP000309673">
    <property type="component" value="Unassembled WGS sequence"/>
</dbReference>
<keyword evidence="2" id="KW-1185">Reference proteome</keyword>
<sequence>MADKEIQPCVRCAKLPGEKDAYCTDCGAPLVNRCIDEPGILKKGCGCVNPPTAAYCHKCGEPTTFNFHGLVTPAYQNANKPFFFS</sequence>
<organism evidence="1 2">
    <name type="scientific">Cohnella pontilimi</name>
    <dbReference type="NCBI Taxonomy" id="2564100"/>
    <lineage>
        <taxon>Bacteria</taxon>
        <taxon>Bacillati</taxon>
        <taxon>Bacillota</taxon>
        <taxon>Bacilli</taxon>
        <taxon>Bacillales</taxon>
        <taxon>Paenibacillaceae</taxon>
        <taxon>Cohnella</taxon>
    </lineage>
</organism>
<dbReference type="OrthoDB" id="2622809at2"/>
<accession>A0A4U0FGE3</accession>
<dbReference type="RefSeq" id="WP_136775783.1">
    <property type="nucleotide sequence ID" value="NZ_SUPK01000001.1"/>
</dbReference>
<evidence type="ECO:0000313" key="1">
    <source>
        <dbReference type="EMBL" id="TJY44063.1"/>
    </source>
</evidence>
<protein>
    <recommendedName>
        <fullName evidence="3">DZANK-type domain-containing protein</fullName>
    </recommendedName>
</protein>
<dbReference type="AlphaFoldDB" id="A0A4U0FGE3"/>
<gene>
    <name evidence="1" type="ORF">E5161_01305</name>
</gene>
<dbReference type="EMBL" id="SUPK01000001">
    <property type="protein sequence ID" value="TJY44063.1"/>
    <property type="molecule type" value="Genomic_DNA"/>
</dbReference>
<comment type="caution">
    <text evidence="1">The sequence shown here is derived from an EMBL/GenBank/DDBJ whole genome shotgun (WGS) entry which is preliminary data.</text>
</comment>
<evidence type="ECO:0000313" key="2">
    <source>
        <dbReference type="Proteomes" id="UP000309673"/>
    </source>
</evidence>
<evidence type="ECO:0008006" key="3">
    <source>
        <dbReference type="Google" id="ProtNLM"/>
    </source>
</evidence>